<dbReference type="Gene3D" id="3.40.50.300">
    <property type="entry name" value="P-loop containing nucleotide triphosphate hydrolases"/>
    <property type="match status" value="1"/>
</dbReference>
<evidence type="ECO:0000259" key="2">
    <source>
        <dbReference type="Pfam" id="PF20454"/>
    </source>
</evidence>
<name>A0ABX6MBS5_9BURK</name>
<gene>
    <name evidence="3" type="ORF">HH213_17885</name>
</gene>
<evidence type="ECO:0000313" key="3">
    <source>
        <dbReference type="EMBL" id="QJD91793.1"/>
    </source>
</evidence>
<evidence type="ECO:0000313" key="4">
    <source>
        <dbReference type="Proteomes" id="UP000503117"/>
    </source>
</evidence>
<dbReference type="InterPro" id="IPR051220">
    <property type="entry name" value="TFA_Chaperone"/>
</dbReference>
<organism evidence="3 4">
    <name type="scientific">Duganella dendranthematis</name>
    <dbReference type="NCBI Taxonomy" id="2728021"/>
    <lineage>
        <taxon>Bacteria</taxon>
        <taxon>Pseudomonadati</taxon>
        <taxon>Pseudomonadota</taxon>
        <taxon>Betaproteobacteria</taxon>
        <taxon>Burkholderiales</taxon>
        <taxon>Oxalobacteraceae</taxon>
        <taxon>Telluria group</taxon>
        <taxon>Duganella</taxon>
    </lineage>
</organism>
<dbReference type="Pfam" id="PF20454">
    <property type="entry name" value="GpA_nuclease"/>
    <property type="match status" value="1"/>
</dbReference>
<dbReference type="PANTHER" id="PTHR34413">
    <property type="entry name" value="PROPHAGE TAIL FIBER ASSEMBLY PROTEIN HOMOLOG TFAE-RELATED-RELATED"/>
    <property type="match status" value="1"/>
</dbReference>
<feature type="domain" description="Terminase large subunit GpA endonuclease" evidence="2">
    <location>
        <begin position="318"/>
        <end position="607"/>
    </location>
</feature>
<dbReference type="InterPro" id="IPR046453">
    <property type="entry name" value="GpA_ATPase"/>
</dbReference>
<evidence type="ECO:0000259" key="1">
    <source>
        <dbReference type="Pfam" id="PF05876"/>
    </source>
</evidence>
<feature type="domain" description="Phage terminase large subunit GpA ATPase" evidence="1">
    <location>
        <begin position="42"/>
        <end position="289"/>
    </location>
</feature>
<dbReference type="PROSITE" id="PS01095">
    <property type="entry name" value="GH18_1"/>
    <property type="match status" value="1"/>
</dbReference>
<dbReference type="EMBL" id="CP051684">
    <property type="protein sequence ID" value="QJD91793.1"/>
    <property type="molecule type" value="Genomic_DNA"/>
</dbReference>
<dbReference type="InterPro" id="IPR046454">
    <property type="entry name" value="GpA_endonuclease"/>
</dbReference>
<dbReference type="HAMAP" id="MF_04144">
    <property type="entry name" value="TERL_LAMBDA"/>
    <property type="match status" value="1"/>
</dbReference>
<dbReference type="PANTHER" id="PTHR34413:SF2">
    <property type="entry name" value="PROPHAGE TAIL FIBER ASSEMBLY PROTEIN HOMOLOG TFAE-RELATED"/>
    <property type="match status" value="1"/>
</dbReference>
<proteinExistence type="inferred from homology"/>
<reference evidence="3 4" key="1">
    <citation type="submission" date="2020-04" db="EMBL/GenBank/DDBJ databases">
        <title>Genome sequencing of novel species.</title>
        <authorList>
            <person name="Heo J."/>
            <person name="Kim S.-J."/>
            <person name="Kim J.-S."/>
            <person name="Hong S.-B."/>
            <person name="Kwon S.-W."/>
        </authorList>
    </citation>
    <scope>NUCLEOTIDE SEQUENCE [LARGE SCALE GENOMIC DNA]</scope>
    <source>
        <strain evidence="3 4">AF9R3</strain>
    </source>
</reference>
<dbReference type="InterPro" id="IPR027417">
    <property type="entry name" value="P-loop_NTPase"/>
</dbReference>
<dbReference type="InterPro" id="IPR008866">
    <property type="entry name" value="Phage_lambda_GpA-like"/>
</dbReference>
<keyword evidence="4" id="KW-1185">Reference proteome</keyword>
<accession>A0ABX6MBS5</accession>
<dbReference type="Pfam" id="PF05876">
    <property type="entry name" value="GpA_ATPase"/>
    <property type="match status" value="1"/>
</dbReference>
<dbReference type="InterPro" id="IPR001579">
    <property type="entry name" value="Glyco_hydro_18_chit_AS"/>
</dbReference>
<dbReference type="Proteomes" id="UP000503117">
    <property type="component" value="Chromosome"/>
</dbReference>
<protein>
    <submittedName>
        <fullName evidence="3">Phage terminase large subunit family protein</fullName>
    </submittedName>
</protein>
<sequence length="688" mass="77950">MDLSEIQRAIRSGLKSLEAPEPIRLSEWAAKHFYLSAESSYVEGKWEAYPFQPGIMDAFSNDDIEVVVVKKSARIGYTKMLVALIAYIAHHKRRNQAVWQPTDDDSDEFVKTELDTMLRDVKVMREVFPQGRGHDKRDTLSGKIFLGSRLYTKGGKAARSYRRISVDYAILDELDGFDIDIEKEGSPDKLAGKRVEGAVFPKEIMGTTPKLKGFSRIEAREEQCDLKMRFHVPCPSCDEYHSVEWGGKEKRYGFKWVDRNPATVGHVCPHCATLYTQADYLNVWQRGRWIAQDGTWIDAEARFRNEAGDIVPPPRSVAFFVWTGYSPQATWEQMVRDYLAAVDKARAGDTSELKTFTNTTLGETWQEEVEQTETDALKRRAEQYALRTVPRGGLVLTAGVDVQSNRFEIVVWAHGRGEEMWLVDHHIIDANPADERDWEEKLDPYLQLVFRHEGGQLLPIECTAIDTGGHFTHQAYNFCRTRARRKVYAVKGDSRQGQPVKGRSSLQDVNHRGQVIKRGVKLWMVGTDTAKDLIHGRLQVEQHGAGFVHFGAGLSDEFYEQLTAEVRVLQKTATGEQYRWVKRRQRNEALDCTVYAVFAAHSLDLHRYTDKMWAKLESVVNPPMSDLFDSPPPTQASVAEPLPVGELAERVVQVLEAVRKVAEEGPTVQVKAAPTAKRSRLAGLLNKG</sequence>